<dbReference type="GO" id="GO:0008270">
    <property type="term" value="F:zinc ion binding"/>
    <property type="evidence" value="ECO:0007669"/>
    <property type="project" value="UniProtKB-KW"/>
</dbReference>
<evidence type="ECO:0000256" key="2">
    <source>
        <dbReference type="ARBA" id="ARBA00004496"/>
    </source>
</evidence>
<dbReference type="InterPro" id="IPR051632">
    <property type="entry name" value="Rho_GEF"/>
</dbReference>
<dbReference type="CTD" id="64283"/>
<feature type="domain" description="DH" evidence="21">
    <location>
        <begin position="913"/>
        <end position="1108"/>
    </location>
</feature>
<evidence type="ECO:0000259" key="21">
    <source>
        <dbReference type="PROSITE" id="PS50010"/>
    </source>
</evidence>
<evidence type="ECO:0000256" key="15">
    <source>
        <dbReference type="ARBA" id="ARBA00074313"/>
    </source>
</evidence>
<dbReference type="InterPro" id="IPR037819">
    <property type="entry name" value="ARHGEF28_PH"/>
</dbReference>
<dbReference type="Pfam" id="PF00130">
    <property type="entry name" value="C1_1"/>
    <property type="match status" value="1"/>
</dbReference>
<dbReference type="InterPro" id="IPR041020">
    <property type="entry name" value="PH_16"/>
</dbReference>
<keyword evidence="6" id="KW-0344">Guanine-nucleotide releasing factor</keyword>
<keyword evidence="10" id="KW-0862">Zinc</keyword>
<evidence type="ECO:0000256" key="18">
    <source>
        <dbReference type="SAM" id="Coils"/>
    </source>
</evidence>
<feature type="region of interest" description="Disordered" evidence="19">
    <location>
        <begin position="490"/>
        <end position="517"/>
    </location>
</feature>
<evidence type="ECO:0000256" key="12">
    <source>
        <dbReference type="ARBA" id="ARBA00023054"/>
    </source>
</evidence>
<evidence type="ECO:0000256" key="7">
    <source>
        <dbReference type="ARBA" id="ARBA00022723"/>
    </source>
</evidence>
<dbReference type="PROSITE" id="PS50010">
    <property type="entry name" value="DH_2"/>
    <property type="match status" value="1"/>
</dbReference>
<feature type="domain" description="Phorbol-ester/DAG-type" evidence="22">
    <location>
        <begin position="716"/>
        <end position="763"/>
    </location>
</feature>
<evidence type="ECO:0000256" key="14">
    <source>
        <dbReference type="ARBA" id="ARBA00056436"/>
    </source>
</evidence>
<accession>A0A8U0NZD9</accession>
<dbReference type="InterPro" id="IPR035899">
    <property type="entry name" value="DBL_dom_sf"/>
</dbReference>
<evidence type="ECO:0000256" key="1">
    <source>
        <dbReference type="ARBA" id="ARBA00004236"/>
    </source>
</evidence>
<evidence type="ECO:0000256" key="3">
    <source>
        <dbReference type="ARBA" id="ARBA00022475"/>
    </source>
</evidence>
<dbReference type="SUPFAM" id="SSF57889">
    <property type="entry name" value="Cysteine-rich domain"/>
    <property type="match status" value="1"/>
</dbReference>
<feature type="region of interest" description="Disordered" evidence="19">
    <location>
        <begin position="1251"/>
        <end position="1272"/>
    </location>
</feature>
<feature type="compositionally biased region" description="Polar residues" evidence="19">
    <location>
        <begin position="774"/>
        <end position="785"/>
    </location>
</feature>
<dbReference type="SMART" id="SM00325">
    <property type="entry name" value="RhoGEF"/>
    <property type="match status" value="1"/>
</dbReference>
<feature type="region of interest" description="Disordered" evidence="19">
    <location>
        <begin position="1701"/>
        <end position="1734"/>
    </location>
</feature>
<dbReference type="GO" id="GO:0071356">
    <property type="term" value="P:cellular response to tumor necrosis factor"/>
    <property type="evidence" value="ECO:0007669"/>
    <property type="project" value="UniProtKB-ARBA"/>
</dbReference>
<proteinExistence type="predicted"/>
<dbReference type="SMART" id="SM00109">
    <property type="entry name" value="C1"/>
    <property type="match status" value="1"/>
</dbReference>
<evidence type="ECO:0000256" key="13">
    <source>
        <dbReference type="ARBA" id="ARBA00023136"/>
    </source>
</evidence>
<sequence length="1767" mass="197601">MPRPGGEQAGIQWQPAGAAGAGAARAAGAAGRLRERARGSAPSALAPALRPPGVGSLGESLPGPGRRRRTWARSRRPRAGRGAQRLAGVPEAVGALAPDAEAMELSCGEVPLYGQKTVYAKFGKNVYLPKDAEFYFIYSGSHQRHIVIAERAEDNVLQSSIPGHGLQETVTVSVCLCSEGYSPVTMGSGSVTYVDTMACRLARLLVTQADRLTADSHQTLLTPFALTVGALPALDEEFVLALTHLELPLEWTVLGISSLEVSLCRESLLHLAMRWGLPKLSHFLLCLPGGVQALSLPNEEGATPLDLALQAGHSKLVEDITNFQGRRTLGFSRVQLSEQAFLQYLHSSETLTLTLNHTAEHLLEADIKLFRKYYWDRAFLLKTLEDQEARPEERGDKPSSAAETEEDHSSDVFKKSKHPPTFFGVGRLSEVLNGGDEVYANCMVIDQVGDLDINYVNIEGIMTEVCPESMGSTLGPQNCKHILDAENSHGKCPLNENKEVTSNTEAQQSPSPSSSYASKYNLSFGHRGFEKEQSHLKKRSSSLDALDADSEGEGRSEPARICYTPVSQSSSRTGIPSGDELDSFETTTEPDFSISRTESLSLSSNLPLKESLLSGVRSRSYSCSSPKISLGKTRLVRDFTVCSSSEEQRAYSLPEPPREKRIQEEEWDKYIIPAKSESEKYKVSRTFSFLMNRMTSPRNKSKTKSKDAKDKEKLSRHQFVPGTFSGVLQCSVCDKTLLGKESFQCSNCNTNVHKGCKDAAPPCTKKFQEKYNKNKPQTILGNSSFRDIPQPGLSLHPSSSMPIGLPTRRKEASAQAHPLSRSVPGTTLESFRRSGPSLESESDGNTWRSRSHSDELLQSMGSSPSTESFLMEDVVDSSLWSDLSSDAQELEAESWSLVVDPSFCSKQEKDVIKRQDVIFELMQTEMHHIQTLLIMSEIFRKGMKEELQLDHSTVDKIFPCLDELLEIHRHFFYSMKERRQESCAGDDRNFIINRIGDILVQQFSEENANQMKKIYGEFCSHHKEAVSLFKELQQNKKFQNFIKLRNSNLLARRRGIPECILLVTQRITKYPVLVERILQYTKERSEEHKDLCKALGLIKDMIAAVDLKVSEYEKNQKWLEILNKIENKTYTKLKNGHVFRKQALISKERTLLHDGLVYWKTATGRFKDILALLLTDVLLFLQEKDQKYIFAAVDQKPSVISLQKLIAREVANEERGMFLISASSAGPEMYEIHTNSKEERNNWMRRIQQAVESCPEEEGGRTSESDEERRKAEARVAKIQQCQEILSNQDQQICTCLEEKLHIYAELGELSGLEDVHLEPHLLIKPDPGEPPQAASLLAAALKEAESLQVAVKATQAGDACQSSEEGSGESSLTDTRSTPEEPGSSPASLVTEGTGGRGCWDVDPGTQGLGTDLAVSDAGEKVEYRSFPVSSQSEIIQAIQNLTRLLYSLQAALTIQDSHIQVHRLLLQQQESLSPGPSFRGSPFQDQEKYRNLEKQREELANIHKLQSQFQQDQRRWHRQCDQQQREQEAKASRLQERERECRSQEELLLRTRGELDQQLQEYQQNLERLREGQRLVERERERMRAQQSLLCGWKHGRQSSLPAAFSPGSIEVMELNRSESLCHENSFFVNEALVQMSLNPYNQSTLSGVHQDATYPQNIANSDLVRTSENQVDLQLDISQPLDVNHELWTATGSCHQIPPLHPSSKDSCKNDLDNSQTEFPTPHDSNPPGSQLQTFMAEAKLNLQTLTRQDGETGDGAEENIVYL</sequence>
<feature type="compositionally biased region" description="Polar residues" evidence="19">
    <location>
        <begin position="1716"/>
        <end position="1734"/>
    </location>
</feature>
<keyword evidence="8" id="KW-0863">Zinc-finger</keyword>
<evidence type="ECO:0000256" key="10">
    <source>
        <dbReference type="ARBA" id="ARBA00022833"/>
    </source>
</evidence>
<evidence type="ECO:0000313" key="23">
    <source>
        <dbReference type="Proteomes" id="UP000000715"/>
    </source>
</evidence>
<dbReference type="GeneID" id="101672665"/>
<dbReference type="CDD" id="cd00160">
    <property type="entry name" value="RhoGEF"/>
    <property type="match status" value="1"/>
</dbReference>
<keyword evidence="5" id="KW-0597">Phosphoprotein</keyword>
<feature type="domain" description="PH" evidence="20">
    <location>
        <begin position="1150"/>
        <end position="1252"/>
    </location>
</feature>
<evidence type="ECO:0000259" key="20">
    <source>
        <dbReference type="PROSITE" id="PS50003"/>
    </source>
</evidence>
<feature type="compositionally biased region" description="Low complexity" evidence="19">
    <location>
        <begin position="16"/>
        <end position="31"/>
    </location>
</feature>
<evidence type="ECO:0000256" key="16">
    <source>
        <dbReference type="ARBA" id="ARBA00077666"/>
    </source>
</evidence>
<dbReference type="GO" id="GO:0035023">
    <property type="term" value="P:regulation of Rho protein signal transduction"/>
    <property type="evidence" value="ECO:0007669"/>
    <property type="project" value="TreeGrafter"/>
</dbReference>
<keyword evidence="13" id="KW-0472">Membrane</keyword>
<evidence type="ECO:0000256" key="4">
    <source>
        <dbReference type="ARBA" id="ARBA00022490"/>
    </source>
</evidence>
<protein>
    <recommendedName>
        <fullName evidence="15">Rho guanine nucleotide exchange factor 28</fullName>
    </recommendedName>
    <alternativeName>
        <fullName evidence="17">190 kDa guanine nucleotide exchange factor</fullName>
    </alternativeName>
    <alternativeName>
        <fullName evidence="16">Rho guanine nucleotide exchange factor</fullName>
    </alternativeName>
</protein>
<dbReference type="SUPFAM" id="SSF48065">
    <property type="entry name" value="DBL homology domain (DH-domain)"/>
    <property type="match status" value="1"/>
</dbReference>
<dbReference type="GO" id="GO:0003723">
    <property type="term" value="F:RNA binding"/>
    <property type="evidence" value="ECO:0007669"/>
    <property type="project" value="UniProtKB-KW"/>
</dbReference>
<dbReference type="Pfam" id="PF00621">
    <property type="entry name" value="RhoGEF"/>
    <property type="match status" value="1"/>
</dbReference>
<feature type="compositionally biased region" description="Basic and acidic residues" evidence="19">
    <location>
        <begin position="1706"/>
        <end position="1715"/>
    </location>
</feature>
<dbReference type="GO" id="GO:0000902">
    <property type="term" value="P:cell morphogenesis"/>
    <property type="evidence" value="ECO:0007669"/>
    <property type="project" value="TreeGrafter"/>
</dbReference>
<feature type="region of interest" description="Disordered" evidence="19">
    <location>
        <begin position="774"/>
        <end position="865"/>
    </location>
</feature>
<evidence type="ECO:0000256" key="17">
    <source>
        <dbReference type="ARBA" id="ARBA00083591"/>
    </source>
</evidence>
<keyword evidence="9" id="KW-0221">Differentiation</keyword>
<dbReference type="InterPro" id="IPR046349">
    <property type="entry name" value="C1-like_sf"/>
</dbReference>
<dbReference type="RefSeq" id="XP_012919135.2">
    <property type="nucleotide sequence ID" value="XM_013063681.2"/>
</dbReference>
<dbReference type="PANTHER" id="PTHR13944">
    <property type="entry name" value="AGAP007712-PA"/>
    <property type="match status" value="1"/>
</dbReference>
<dbReference type="GO" id="GO:0005886">
    <property type="term" value="C:plasma membrane"/>
    <property type="evidence" value="ECO:0007669"/>
    <property type="project" value="UniProtKB-SubCell"/>
</dbReference>
<feature type="compositionally biased region" description="Polar residues" evidence="19">
    <location>
        <begin position="837"/>
        <end position="848"/>
    </location>
</feature>
<evidence type="ECO:0000256" key="6">
    <source>
        <dbReference type="ARBA" id="ARBA00022658"/>
    </source>
</evidence>
<evidence type="ECO:0000256" key="9">
    <source>
        <dbReference type="ARBA" id="ARBA00022782"/>
    </source>
</evidence>
<feature type="compositionally biased region" description="Low complexity" evidence="19">
    <location>
        <begin position="1363"/>
        <end position="1372"/>
    </location>
</feature>
<feature type="compositionally biased region" description="Polar residues" evidence="19">
    <location>
        <begin position="565"/>
        <end position="574"/>
    </location>
</feature>
<feature type="coiled-coil region" evidence="18">
    <location>
        <begin position="1519"/>
        <end position="1588"/>
    </location>
</feature>
<feature type="compositionally biased region" description="Low complexity" evidence="19">
    <location>
        <begin position="39"/>
        <end position="53"/>
    </location>
</feature>
<dbReference type="Gene3D" id="3.30.60.20">
    <property type="match status" value="1"/>
</dbReference>
<feature type="compositionally biased region" description="Low complexity" evidence="19">
    <location>
        <begin position="506"/>
        <end position="517"/>
    </location>
</feature>
<reference evidence="24" key="1">
    <citation type="submission" date="2025-08" db="UniProtKB">
        <authorList>
            <consortium name="RefSeq"/>
        </authorList>
    </citation>
    <scope>IDENTIFICATION</scope>
    <source>
        <tissue evidence="24">Brain</tissue>
    </source>
</reference>
<comment type="subcellular location">
    <subcellularLocation>
        <location evidence="1">Cell membrane</location>
    </subcellularLocation>
    <subcellularLocation>
        <location evidence="2">Cytoplasm</location>
    </subcellularLocation>
</comment>
<keyword evidence="11" id="KW-0694">RNA-binding</keyword>
<dbReference type="Gene3D" id="2.30.29.30">
    <property type="entry name" value="Pleckstrin-homology domain (PH domain)/Phosphotyrosine-binding domain (PTB)"/>
    <property type="match status" value="1"/>
</dbReference>
<dbReference type="FunFam" id="2.30.29.30:FF:000021">
    <property type="entry name" value="Rho guanine nucleotide exchange factor 2"/>
    <property type="match status" value="1"/>
</dbReference>
<dbReference type="PROSITE" id="PS50003">
    <property type="entry name" value="PH_DOMAIN"/>
    <property type="match status" value="1"/>
</dbReference>
<feature type="compositionally biased region" description="Basic and acidic residues" evidence="19">
    <location>
        <begin position="1258"/>
        <end position="1272"/>
    </location>
</feature>
<feature type="compositionally biased region" description="Basic residues" evidence="19">
    <location>
        <begin position="65"/>
        <end position="79"/>
    </location>
</feature>
<dbReference type="CDD" id="cd20876">
    <property type="entry name" value="C1_p190RhoGEF"/>
    <property type="match status" value="1"/>
</dbReference>
<keyword evidence="23" id="KW-1185">Reference proteome</keyword>
<dbReference type="InterPro" id="IPR002219">
    <property type="entry name" value="PKC_DAG/PE"/>
</dbReference>
<keyword evidence="12 18" id="KW-0175">Coiled coil</keyword>
<keyword evidence="4" id="KW-0963">Cytoplasm</keyword>
<dbReference type="GO" id="GO:0005085">
    <property type="term" value="F:guanyl-nucleotide exchange factor activity"/>
    <property type="evidence" value="ECO:0007669"/>
    <property type="project" value="UniProtKB-KW"/>
</dbReference>
<dbReference type="InterPro" id="IPR000219">
    <property type="entry name" value="DH_dom"/>
</dbReference>
<feature type="compositionally biased region" description="Basic and acidic residues" evidence="19">
    <location>
        <begin position="704"/>
        <end position="714"/>
    </location>
</feature>
<dbReference type="PANTHER" id="PTHR13944:SF22">
    <property type="entry name" value="RHO GUANINE NUCLEOTIDE EXCHANGE FACTOR 28"/>
    <property type="match status" value="1"/>
</dbReference>
<feature type="compositionally biased region" description="Basic and acidic residues" evidence="19">
    <location>
        <begin position="388"/>
        <end position="397"/>
    </location>
</feature>
<evidence type="ECO:0000256" key="8">
    <source>
        <dbReference type="ARBA" id="ARBA00022771"/>
    </source>
</evidence>
<organism evidence="23 24">
    <name type="scientific">Mustela putorius furo</name>
    <name type="common">European domestic ferret</name>
    <name type="synonym">Mustela furo</name>
    <dbReference type="NCBI Taxonomy" id="9669"/>
    <lineage>
        <taxon>Eukaryota</taxon>
        <taxon>Metazoa</taxon>
        <taxon>Chordata</taxon>
        <taxon>Craniata</taxon>
        <taxon>Vertebrata</taxon>
        <taxon>Euteleostomi</taxon>
        <taxon>Mammalia</taxon>
        <taxon>Eutheria</taxon>
        <taxon>Laurasiatheria</taxon>
        <taxon>Carnivora</taxon>
        <taxon>Caniformia</taxon>
        <taxon>Musteloidea</taxon>
        <taxon>Mustelidae</taxon>
        <taxon>Mustelinae</taxon>
        <taxon>Mustela</taxon>
    </lineage>
</organism>
<feature type="region of interest" description="Disordered" evidence="19">
    <location>
        <begin position="1356"/>
        <end position="1406"/>
    </location>
</feature>
<feature type="region of interest" description="Disordered" evidence="19">
    <location>
        <begin position="531"/>
        <end position="599"/>
    </location>
</feature>
<gene>
    <name evidence="24" type="primary">ARHGEF28</name>
</gene>
<keyword evidence="7" id="KW-0479">Metal-binding</keyword>
<dbReference type="InterPro" id="IPR011993">
    <property type="entry name" value="PH-like_dom_sf"/>
</dbReference>
<feature type="region of interest" description="Disordered" evidence="19">
    <location>
        <begin position="1"/>
        <end position="85"/>
    </location>
</feature>
<dbReference type="GO" id="GO:0005737">
    <property type="term" value="C:cytoplasm"/>
    <property type="evidence" value="ECO:0007669"/>
    <property type="project" value="UniProtKB-SubCell"/>
</dbReference>
<evidence type="ECO:0000256" key="19">
    <source>
        <dbReference type="SAM" id="MobiDB-lite"/>
    </source>
</evidence>
<dbReference type="FunFam" id="1.20.900.10:FF:000004">
    <property type="entry name" value="Rho guanine nucleotide exchange factor 2"/>
    <property type="match status" value="1"/>
</dbReference>
<evidence type="ECO:0000256" key="11">
    <source>
        <dbReference type="ARBA" id="ARBA00022884"/>
    </source>
</evidence>
<evidence type="ECO:0000259" key="22">
    <source>
        <dbReference type="PROSITE" id="PS50081"/>
    </source>
</evidence>
<name>A0A8U0NZD9_MUSPF</name>
<keyword evidence="3" id="KW-1003">Cell membrane</keyword>
<dbReference type="SMART" id="SM00233">
    <property type="entry name" value="PH"/>
    <property type="match status" value="1"/>
</dbReference>
<dbReference type="SUPFAM" id="SSF50729">
    <property type="entry name" value="PH domain-like"/>
    <property type="match status" value="1"/>
</dbReference>
<evidence type="ECO:0000313" key="24">
    <source>
        <dbReference type="RefSeq" id="XP_012919135.2"/>
    </source>
</evidence>
<feature type="region of interest" description="Disordered" evidence="19">
    <location>
        <begin position="693"/>
        <end position="714"/>
    </location>
</feature>
<dbReference type="InterPro" id="IPR001849">
    <property type="entry name" value="PH_domain"/>
</dbReference>
<dbReference type="CDD" id="cd14680">
    <property type="entry name" value="PH_p190RhoGEF"/>
    <property type="match status" value="1"/>
</dbReference>
<dbReference type="GO" id="GO:0030154">
    <property type="term" value="P:cell differentiation"/>
    <property type="evidence" value="ECO:0007669"/>
    <property type="project" value="UniProtKB-KW"/>
</dbReference>
<evidence type="ECO:0000256" key="5">
    <source>
        <dbReference type="ARBA" id="ARBA00022553"/>
    </source>
</evidence>
<comment type="function">
    <text evidence="14">Functions as a RHOA-specific guanine nucleotide exchange factor regulating signaling pathways downstream of integrins and growth factor receptors. Functions in axonal branching, synapse formation and dendritic morphogenesis. Also functions in focal adhesion formation, cell motility and B-lymphocytes activation. May regulate NEFL expression and aggregation and play a role in apoptosis.</text>
</comment>
<dbReference type="Proteomes" id="UP000000715">
    <property type="component" value="Unplaced"/>
</dbReference>
<dbReference type="FunFam" id="3.30.60.20:FF:000050">
    <property type="entry name" value="Rho guanine nucleotide exchange factor 28"/>
    <property type="match status" value="1"/>
</dbReference>
<dbReference type="PROSITE" id="PS50081">
    <property type="entry name" value="ZF_DAG_PE_2"/>
    <property type="match status" value="1"/>
</dbReference>
<feature type="region of interest" description="Disordered" evidence="19">
    <location>
        <begin position="388"/>
        <end position="415"/>
    </location>
</feature>
<dbReference type="Pfam" id="PF17838">
    <property type="entry name" value="PH_16"/>
    <property type="match status" value="1"/>
</dbReference>
<dbReference type="PROSITE" id="PS00479">
    <property type="entry name" value="ZF_DAG_PE_1"/>
    <property type="match status" value="1"/>
</dbReference>
<dbReference type="Gene3D" id="1.20.900.10">
    <property type="entry name" value="Dbl homology (DH) domain"/>
    <property type="match status" value="1"/>
</dbReference>